<dbReference type="InterPro" id="IPR044149">
    <property type="entry name" value="Nitrilases_CHs"/>
</dbReference>
<organism evidence="4 5">
    <name type="scientific">Marinobacter zhejiangensis</name>
    <dbReference type="NCBI Taxonomy" id="488535"/>
    <lineage>
        <taxon>Bacteria</taxon>
        <taxon>Pseudomonadati</taxon>
        <taxon>Pseudomonadota</taxon>
        <taxon>Gammaproteobacteria</taxon>
        <taxon>Pseudomonadales</taxon>
        <taxon>Marinobacteraceae</taxon>
        <taxon>Marinobacter</taxon>
    </lineage>
</organism>
<feature type="active site" description="Proton acceptor" evidence="2">
    <location>
        <position position="42"/>
    </location>
</feature>
<evidence type="ECO:0000313" key="5">
    <source>
        <dbReference type="Proteomes" id="UP000198519"/>
    </source>
</evidence>
<sequence>MANVALVQQAPIVLNKTDTLSLAVDIIADLASQGTELIVFPEAFIPGYPAWIWRLRPGGDWGTCEALHTRLLRNSVSVGAGDLDPLMAAARKHQVTVVCGFSERDPANSQSTLFNSVIVIGPDGAVINHHRKLMPTNPERMVWGFGDASGLNVVDTPAGKLGTLVCWENYMPLARYALYAQGIEVYIAPTYDSGEGWIGTLQHIAREGRCWVLGCGVALERSDLPRDLPELQALYPQEETWINPGDSVVIAPGGEIVAGPLSNQKGYVTCEIDSSQAAAAKRALDITGHYSRPDLFTLEVDKRAQRSLVITKNLS</sequence>
<proteinExistence type="inferred from homology"/>
<dbReference type="PANTHER" id="PTHR46044:SF1">
    <property type="entry name" value="CN HYDROLASE DOMAIN-CONTAINING PROTEIN"/>
    <property type="match status" value="1"/>
</dbReference>
<evidence type="ECO:0000256" key="1">
    <source>
        <dbReference type="ARBA" id="ARBA00008129"/>
    </source>
</evidence>
<reference evidence="5" key="1">
    <citation type="submission" date="2016-10" db="EMBL/GenBank/DDBJ databases">
        <authorList>
            <person name="Varghese N."/>
            <person name="Submissions S."/>
        </authorList>
    </citation>
    <scope>NUCLEOTIDE SEQUENCE [LARGE SCALE GENOMIC DNA]</scope>
    <source>
        <strain evidence="5">CGMCC 1.7061</strain>
    </source>
</reference>
<dbReference type="InterPro" id="IPR003010">
    <property type="entry name" value="C-N_Hydrolase"/>
</dbReference>
<dbReference type="Proteomes" id="UP000198519">
    <property type="component" value="Unassembled WGS sequence"/>
</dbReference>
<dbReference type="InterPro" id="IPR036526">
    <property type="entry name" value="C-N_Hydrolase_sf"/>
</dbReference>
<evidence type="ECO:0000313" key="4">
    <source>
        <dbReference type="EMBL" id="SFM21388.1"/>
    </source>
</evidence>
<dbReference type="EMBL" id="FOUE01000002">
    <property type="protein sequence ID" value="SFM21388.1"/>
    <property type="molecule type" value="Genomic_DNA"/>
</dbReference>
<dbReference type="OrthoDB" id="9803803at2"/>
<name>A0A1I4P0V7_9GAMM</name>
<dbReference type="RefSeq" id="WP_092021623.1">
    <property type="nucleotide sequence ID" value="NZ_FOUE01000002.1"/>
</dbReference>
<protein>
    <submittedName>
        <fullName evidence="4">Nitrilase</fullName>
    </submittedName>
</protein>
<comment type="similarity">
    <text evidence="1">Belongs to the carbon-nitrogen hydrolase superfamily. Nitrilase family.</text>
</comment>
<keyword evidence="5" id="KW-1185">Reference proteome</keyword>
<dbReference type="Pfam" id="PF00795">
    <property type="entry name" value="CN_hydrolase"/>
    <property type="match status" value="1"/>
</dbReference>
<dbReference type="InterPro" id="IPR000132">
    <property type="entry name" value="Nitrilase/CN_hydratase_CS"/>
</dbReference>
<evidence type="ECO:0000259" key="3">
    <source>
        <dbReference type="PROSITE" id="PS50263"/>
    </source>
</evidence>
<dbReference type="PROSITE" id="PS50263">
    <property type="entry name" value="CN_HYDROLASE"/>
    <property type="match status" value="1"/>
</dbReference>
<evidence type="ECO:0000256" key="2">
    <source>
        <dbReference type="PROSITE-ProRule" id="PRU10139"/>
    </source>
</evidence>
<gene>
    <name evidence="4" type="ORF">SAMN04487963_1746</name>
</gene>
<dbReference type="AlphaFoldDB" id="A0A1I4P0V7"/>
<dbReference type="SUPFAM" id="SSF56317">
    <property type="entry name" value="Carbon-nitrogen hydrolase"/>
    <property type="match status" value="1"/>
</dbReference>
<dbReference type="STRING" id="488535.SAMN04487963_1746"/>
<dbReference type="Gene3D" id="3.60.110.10">
    <property type="entry name" value="Carbon-nitrogen hydrolase"/>
    <property type="match status" value="1"/>
</dbReference>
<feature type="domain" description="CN hydrolase" evidence="3">
    <location>
        <begin position="2"/>
        <end position="274"/>
    </location>
</feature>
<dbReference type="PROSITE" id="PS00920">
    <property type="entry name" value="NITRIL_CHT_1"/>
    <property type="match status" value="1"/>
</dbReference>
<dbReference type="GO" id="GO:0000257">
    <property type="term" value="F:nitrilase activity"/>
    <property type="evidence" value="ECO:0007669"/>
    <property type="project" value="UniProtKB-ARBA"/>
</dbReference>
<dbReference type="PANTHER" id="PTHR46044">
    <property type="entry name" value="NITRILASE"/>
    <property type="match status" value="1"/>
</dbReference>
<dbReference type="CDD" id="cd07564">
    <property type="entry name" value="nitrilases_CHs"/>
    <property type="match status" value="1"/>
</dbReference>
<accession>A0A1I4P0V7</accession>